<dbReference type="Proteomes" id="UP001141434">
    <property type="component" value="Unassembled WGS sequence"/>
</dbReference>
<organism evidence="2 3">
    <name type="scientific">Penicillium alfredii</name>
    <dbReference type="NCBI Taxonomy" id="1506179"/>
    <lineage>
        <taxon>Eukaryota</taxon>
        <taxon>Fungi</taxon>
        <taxon>Dikarya</taxon>
        <taxon>Ascomycota</taxon>
        <taxon>Pezizomycotina</taxon>
        <taxon>Eurotiomycetes</taxon>
        <taxon>Eurotiomycetidae</taxon>
        <taxon>Eurotiales</taxon>
        <taxon>Aspergillaceae</taxon>
        <taxon>Penicillium</taxon>
    </lineage>
</organism>
<dbReference type="OrthoDB" id="5416172at2759"/>
<evidence type="ECO:0000313" key="2">
    <source>
        <dbReference type="EMBL" id="KAJ5095904.1"/>
    </source>
</evidence>
<feature type="region of interest" description="Disordered" evidence="1">
    <location>
        <begin position="127"/>
        <end position="147"/>
    </location>
</feature>
<name>A0A9W9F982_9EURO</name>
<protein>
    <submittedName>
        <fullName evidence="2">Uncharacterized protein</fullName>
    </submittedName>
</protein>
<reference evidence="2" key="1">
    <citation type="submission" date="2022-11" db="EMBL/GenBank/DDBJ databases">
        <authorList>
            <person name="Petersen C."/>
        </authorList>
    </citation>
    <scope>NUCLEOTIDE SEQUENCE</scope>
    <source>
        <strain evidence="2">IBT 34128</strain>
    </source>
</reference>
<reference evidence="2" key="2">
    <citation type="journal article" date="2023" name="IMA Fungus">
        <title>Comparative genomic study of the Penicillium genus elucidates a diverse pangenome and 15 lateral gene transfer events.</title>
        <authorList>
            <person name="Petersen C."/>
            <person name="Sorensen T."/>
            <person name="Nielsen M.R."/>
            <person name="Sondergaard T.E."/>
            <person name="Sorensen J.L."/>
            <person name="Fitzpatrick D.A."/>
            <person name="Frisvad J.C."/>
            <person name="Nielsen K.L."/>
        </authorList>
    </citation>
    <scope>NUCLEOTIDE SEQUENCE</scope>
    <source>
        <strain evidence="2">IBT 34128</strain>
    </source>
</reference>
<evidence type="ECO:0000313" key="3">
    <source>
        <dbReference type="Proteomes" id="UP001141434"/>
    </source>
</evidence>
<feature type="compositionally biased region" description="Low complexity" evidence="1">
    <location>
        <begin position="75"/>
        <end position="89"/>
    </location>
</feature>
<proteinExistence type="predicted"/>
<feature type="region of interest" description="Disordered" evidence="1">
    <location>
        <begin position="1"/>
        <end position="43"/>
    </location>
</feature>
<sequence length="147" mass="15444">MVSQKQDPHQGGTLSEMAATGTSIPNDAGLQRTIPSVPRPDQCAEHFHFDNEGLAQPSAATAVDNATDMPRSTRDVGVTGEVVTGTGDTLPVGAEAKRAFMGTNIPATKGDARDVKHAGLTSSAFDRFVKEDGDSGEKVREHTLRNG</sequence>
<accession>A0A9W9F982</accession>
<dbReference type="AlphaFoldDB" id="A0A9W9F982"/>
<gene>
    <name evidence="2" type="ORF">NUU61_005260</name>
</gene>
<evidence type="ECO:0000256" key="1">
    <source>
        <dbReference type="SAM" id="MobiDB-lite"/>
    </source>
</evidence>
<dbReference type="RefSeq" id="XP_056511455.1">
    <property type="nucleotide sequence ID" value="XM_056655842.1"/>
</dbReference>
<feature type="region of interest" description="Disordered" evidence="1">
    <location>
        <begin position="66"/>
        <end position="90"/>
    </location>
</feature>
<dbReference type="GeneID" id="81395010"/>
<dbReference type="EMBL" id="JAPMSZ010000007">
    <property type="protein sequence ID" value="KAJ5095904.1"/>
    <property type="molecule type" value="Genomic_DNA"/>
</dbReference>
<comment type="caution">
    <text evidence="2">The sequence shown here is derived from an EMBL/GenBank/DDBJ whole genome shotgun (WGS) entry which is preliminary data.</text>
</comment>
<keyword evidence="3" id="KW-1185">Reference proteome</keyword>